<accession>A0A1V4SWS4</accession>
<dbReference type="AlphaFoldDB" id="A0A1V4SWS4"/>
<dbReference type="Gene3D" id="3.20.20.300">
    <property type="entry name" value="Glycoside hydrolase, family 3, N-terminal domain"/>
    <property type="match status" value="1"/>
</dbReference>
<dbReference type="EC" id="3.2.1.52" evidence="3"/>
<evidence type="ECO:0000313" key="8">
    <source>
        <dbReference type="Proteomes" id="UP000191448"/>
    </source>
</evidence>
<dbReference type="RefSeq" id="WP_080022830.1">
    <property type="nucleotide sequence ID" value="NZ_LTAY01000038.1"/>
</dbReference>
<comment type="similarity">
    <text evidence="2">Belongs to the glycosyl hydrolase 3 family.</text>
</comment>
<dbReference type="InterPro" id="IPR001764">
    <property type="entry name" value="Glyco_hydro_3_N"/>
</dbReference>
<dbReference type="Pfam" id="PF00933">
    <property type="entry name" value="Glyco_hydro_3"/>
    <property type="match status" value="1"/>
</dbReference>
<organism evidence="7 8">
    <name type="scientific">Clostridium thermobutyricum DSM 4928</name>
    <dbReference type="NCBI Taxonomy" id="1121339"/>
    <lineage>
        <taxon>Bacteria</taxon>
        <taxon>Bacillati</taxon>
        <taxon>Bacillota</taxon>
        <taxon>Clostridia</taxon>
        <taxon>Eubacteriales</taxon>
        <taxon>Clostridiaceae</taxon>
        <taxon>Clostridium</taxon>
    </lineage>
</organism>
<dbReference type="GO" id="GO:0009254">
    <property type="term" value="P:peptidoglycan turnover"/>
    <property type="evidence" value="ECO:0007669"/>
    <property type="project" value="TreeGrafter"/>
</dbReference>
<sequence length="584" mass="65444">MKKVDLKAKPFYLSDEEIKWVEETINNMTIEEKIGQLFVIMDKASDGGKTTAELIKKYKPGAARYMGGKAPDVYEQIKKYQEASKIPMLVACNCESGGDGAAGGGTYIATQAAAGAVVDDKVAYNVGYVSGRESEAIGCNWAFGPVSDIFLNWRNTIVNTRCYSDDPDRVLEYCKAYIKGLEESKMIACTKHFPGDGVEERDQHLLMGINDLSCEEWDKTFGKVYKGLIDSGLKSMMVGHIALPAYSRKYNPEITNKEILPATLAPELLQNLLREKLGFNGLLVTDASHMLGMTSAMPRHKQVPTAIAAGCDMFLFFHHAEEDFKYMMDGYKEGIITEERLEDALRRILGLKASIGLHKAVEEGTLMPSKDGLSILGCEEHKELAVDAAKRSITLVKDTENNLPLNPKTHKRLKVYYVTNPQPLDVIFGNTSVKDAIKEELEAAGFEVDMHENYHDLVAKSGNSFENMMKSTFSESVEKFKEKYDAIIMFVNMKGYCQENVVRVQWSIGHGSETPWYVRELPTVCVSLSQTTNLFDLPMMKTFINAYGSTRPVIKETIKKITGEEKFEGEYNETVFCGRWETRL</sequence>
<proteinExistence type="inferred from homology"/>
<dbReference type="GO" id="GO:0004563">
    <property type="term" value="F:beta-N-acetylhexosaminidase activity"/>
    <property type="evidence" value="ECO:0007669"/>
    <property type="project" value="UniProtKB-EC"/>
</dbReference>
<name>A0A1V4SWS4_9CLOT</name>
<evidence type="ECO:0000256" key="4">
    <source>
        <dbReference type="ARBA" id="ARBA00022801"/>
    </source>
</evidence>
<dbReference type="GO" id="GO:0005975">
    <property type="term" value="P:carbohydrate metabolic process"/>
    <property type="evidence" value="ECO:0007669"/>
    <property type="project" value="InterPro"/>
</dbReference>
<evidence type="ECO:0000256" key="3">
    <source>
        <dbReference type="ARBA" id="ARBA00012663"/>
    </source>
</evidence>
<dbReference type="SUPFAM" id="SSF51445">
    <property type="entry name" value="(Trans)glycosidases"/>
    <property type="match status" value="1"/>
</dbReference>
<reference evidence="7 8" key="1">
    <citation type="submission" date="2016-02" db="EMBL/GenBank/DDBJ databases">
        <title>Genome sequence of Clostridium thermobutyricum DSM 4928.</title>
        <authorList>
            <person name="Poehlein A."/>
            <person name="Daniel R."/>
        </authorList>
    </citation>
    <scope>NUCLEOTIDE SEQUENCE [LARGE SCALE GENOMIC DNA]</scope>
    <source>
        <strain evidence="7 8">DSM 4928</strain>
    </source>
</reference>
<dbReference type="InterPro" id="IPR036881">
    <property type="entry name" value="Glyco_hydro_3_C_sf"/>
</dbReference>
<evidence type="ECO:0000256" key="5">
    <source>
        <dbReference type="ARBA" id="ARBA00023295"/>
    </source>
</evidence>
<dbReference type="InterPro" id="IPR036962">
    <property type="entry name" value="Glyco_hydro_3_N_sf"/>
</dbReference>
<evidence type="ECO:0000256" key="2">
    <source>
        <dbReference type="ARBA" id="ARBA00005336"/>
    </source>
</evidence>
<comment type="caution">
    <text evidence="7">The sequence shown here is derived from an EMBL/GenBank/DDBJ whole genome shotgun (WGS) entry which is preliminary data.</text>
</comment>
<evidence type="ECO:0000313" key="7">
    <source>
        <dbReference type="EMBL" id="OPX47736.1"/>
    </source>
</evidence>
<dbReference type="Proteomes" id="UP000191448">
    <property type="component" value="Unassembled WGS sequence"/>
</dbReference>
<dbReference type="InterPro" id="IPR017853">
    <property type="entry name" value="GH"/>
</dbReference>
<keyword evidence="4 7" id="KW-0378">Hydrolase</keyword>
<protein>
    <recommendedName>
        <fullName evidence="3">beta-N-acetylhexosaminidase</fullName>
        <ecNumber evidence="3">3.2.1.52</ecNumber>
    </recommendedName>
</protein>
<keyword evidence="5 7" id="KW-0326">Glycosidase</keyword>
<gene>
    <name evidence="7" type="primary">nag3</name>
    <name evidence="7" type="ORF">CLTHE_16460</name>
</gene>
<dbReference type="EMBL" id="LTAY01000038">
    <property type="protein sequence ID" value="OPX47736.1"/>
    <property type="molecule type" value="Genomic_DNA"/>
</dbReference>
<dbReference type="PANTHER" id="PTHR30480:SF13">
    <property type="entry name" value="BETA-HEXOSAMINIDASE"/>
    <property type="match status" value="1"/>
</dbReference>
<evidence type="ECO:0000256" key="1">
    <source>
        <dbReference type="ARBA" id="ARBA00001231"/>
    </source>
</evidence>
<evidence type="ECO:0000259" key="6">
    <source>
        <dbReference type="Pfam" id="PF00933"/>
    </source>
</evidence>
<feature type="domain" description="Glycoside hydrolase family 3 N-terminal" evidence="6">
    <location>
        <begin position="29"/>
        <end position="350"/>
    </location>
</feature>
<dbReference type="InterPro" id="IPR050226">
    <property type="entry name" value="NagZ_Beta-hexosaminidase"/>
</dbReference>
<comment type="catalytic activity">
    <reaction evidence="1">
        <text>Hydrolysis of terminal non-reducing N-acetyl-D-hexosamine residues in N-acetyl-beta-D-hexosaminides.</text>
        <dbReference type="EC" id="3.2.1.52"/>
    </reaction>
</comment>
<dbReference type="PANTHER" id="PTHR30480">
    <property type="entry name" value="BETA-HEXOSAMINIDASE-RELATED"/>
    <property type="match status" value="1"/>
</dbReference>
<dbReference type="OrthoDB" id="9805821at2"/>
<dbReference type="Gene3D" id="3.40.50.1700">
    <property type="entry name" value="Glycoside hydrolase family 3 C-terminal domain"/>
    <property type="match status" value="1"/>
</dbReference>